<keyword evidence="5" id="KW-0378">Hydrolase</keyword>
<dbReference type="GO" id="GO:0071972">
    <property type="term" value="F:peptidoglycan L,D-transpeptidase activity"/>
    <property type="evidence" value="ECO:0007669"/>
    <property type="project" value="TreeGrafter"/>
</dbReference>
<keyword evidence="4" id="KW-0808">Transferase</keyword>
<dbReference type="GO" id="GO:0016757">
    <property type="term" value="F:glycosyltransferase activity"/>
    <property type="evidence" value="ECO:0007669"/>
    <property type="project" value="UniProtKB-KW"/>
</dbReference>
<keyword evidence="6 9" id="KW-0133">Cell shape</keyword>
<protein>
    <recommendedName>
        <fullName evidence="10">L,D-TPase catalytic domain-containing protein</fullName>
    </recommendedName>
</protein>
<evidence type="ECO:0000256" key="4">
    <source>
        <dbReference type="ARBA" id="ARBA00022679"/>
    </source>
</evidence>
<sequence length="309" mass="34585">MHILINTAVPWLRLYDGDTIIAAYPVAVGKPSSPTPSGNFTVQEKIVDPTWIDPDDTSIQIDSGSQNPLGYRWLGLGGNYGIHGTNNPNSIGYHVSHGCIRVQENNIEKLFSETPVGTPVKIIYDRLVIEKDDNGSIVYYIYPDAYYQQPLTTTYVINQLKTWGVSDFVDRNSVKQQLLASTGEPNYIVTPVKLQLEDKSLDFTAYKTDNVILLPVMPLSKIIGLPLTWDKEKNLLSSKYGQVPGISKNDNVYINIINVEKLFNLQRDWQQPDFLILRVMKNSTAAIYNAAGLAIPRHSFTNNEQPQAA</sequence>
<keyword evidence="12" id="KW-1185">Reference proteome</keyword>
<gene>
    <name evidence="11" type="ORF">HNR32_001286</name>
</gene>
<evidence type="ECO:0000313" key="11">
    <source>
        <dbReference type="EMBL" id="MBB5336142.1"/>
    </source>
</evidence>
<dbReference type="InterPro" id="IPR038063">
    <property type="entry name" value="Transpep_catalytic_dom"/>
</dbReference>
<dbReference type="GO" id="GO:0071555">
    <property type="term" value="P:cell wall organization"/>
    <property type="evidence" value="ECO:0007669"/>
    <property type="project" value="UniProtKB-UniRule"/>
</dbReference>
<keyword evidence="3" id="KW-0328">Glycosyltransferase</keyword>
<feature type="domain" description="L,D-TPase catalytic" evidence="10">
    <location>
        <begin position="1"/>
        <end position="123"/>
    </location>
</feature>
<dbReference type="PANTHER" id="PTHR30582:SF24">
    <property type="entry name" value="L,D-TRANSPEPTIDASE ERFK_SRFK-RELATED"/>
    <property type="match status" value="1"/>
</dbReference>
<comment type="pathway">
    <text evidence="1 9">Cell wall biogenesis; peptidoglycan biosynthesis.</text>
</comment>
<dbReference type="PROSITE" id="PS52029">
    <property type="entry name" value="LD_TPASE"/>
    <property type="match status" value="1"/>
</dbReference>
<dbReference type="CDD" id="cd16913">
    <property type="entry name" value="YkuD_like"/>
    <property type="match status" value="1"/>
</dbReference>
<keyword evidence="8 9" id="KW-0961">Cell wall biogenesis/degradation</keyword>
<evidence type="ECO:0000259" key="10">
    <source>
        <dbReference type="PROSITE" id="PS52029"/>
    </source>
</evidence>
<dbReference type="Proteomes" id="UP000559117">
    <property type="component" value="Unassembled WGS sequence"/>
</dbReference>
<comment type="caution">
    <text evidence="11">The sequence shown here is derived from an EMBL/GenBank/DDBJ whole genome shotgun (WGS) entry which is preliminary data.</text>
</comment>
<dbReference type="GO" id="GO:0005576">
    <property type="term" value="C:extracellular region"/>
    <property type="evidence" value="ECO:0007669"/>
    <property type="project" value="TreeGrafter"/>
</dbReference>
<dbReference type="EMBL" id="JACHFH010000013">
    <property type="protein sequence ID" value="MBB5336142.1"/>
    <property type="molecule type" value="Genomic_DNA"/>
</dbReference>
<dbReference type="AlphaFoldDB" id="A0A840UPL0"/>
<dbReference type="InterPro" id="IPR005490">
    <property type="entry name" value="LD_TPept_cat_dom"/>
</dbReference>
<dbReference type="SUPFAM" id="SSF141523">
    <property type="entry name" value="L,D-transpeptidase catalytic domain-like"/>
    <property type="match status" value="1"/>
</dbReference>
<evidence type="ECO:0000313" key="12">
    <source>
        <dbReference type="Proteomes" id="UP000559117"/>
    </source>
</evidence>
<dbReference type="Pfam" id="PF03734">
    <property type="entry name" value="YkuD"/>
    <property type="match status" value="1"/>
</dbReference>
<accession>A0A840UPL0</accession>
<dbReference type="GO" id="GO:0018104">
    <property type="term" value="P:peptidoglycan-protein cross-linking"/>
    <property type="evidence" value="ECO:0007669"/>
    <property type="project" value="TreeGrafter"/>
</dbReference>
<dbReference type="UniPathway" id="UPA00219"/>
<proteinExistence type="inferred from homology"/>
<evidence type="ECO:0000256" key="3">
    <source>
        <dbReference type="ARBA" id="ARBA00022676"/>
    </source>
</evidence>
<dbReference type="GO" id="GO:0008360">
    <property type="term" value="P:regulation of cell shape"/>
    <property type="evidence" value="ECO:0007669"/>
    <property type="project" value="UniProtKB-UniRule"/>
</dbReference>
<feature type="active site" description="Nucleophile" evidence="9">
    <location>
        <position position="99"/>
    </location>
</feature>
<organism evidence="11 12">
    <name type="scientific">Pectinatus brassicae</name>
    <dbReference type="NCBI Taxonomy" id="862415"/>
    <lineage>
        <taxon>Bacteria</taxon>
        <taxon>Bacillati</taxon>
        <taxon>Bacillota</taxon>
        <taxon>Negativicutes</taxon>
        <taxon>Selenomonadales</taxon>
        <taxon>Selenomonadaceae</taxon>
        <taxon>Pectinatus</taxon>
    </lineage>
</organism>
<dbReference type="InterPro" id="IPR050979">
    <property type="entry name" value="LD-transpeptidase"/>
</dbReference>
<evidence type="ECO:0000256" key="6">
    <source>
        <dbReference type="ARBA" id="ARBA00022960"/>
    </source>
</evidence>
<evidence type="ECO:0000256" key="2">
    <source>
        <dbReference type="ARBA" id="ARBA00005992"/>
    </source>
</evidence>
<dbReference type="RefSeq" id="WP_183860810.1">
    <property type="nucleotide sequence ID" value="NZ_JACHFH010000013.1"/>
</dbReference>
<evidence type="ECO:0000256" key="7">
    <source>
        <dbReference type="ARBA" id="ARBA00022984"/>
    </source>
</evidence>
<name>A0A840UPL0_9FIRM</name>
<evidence type="ECO:0000256" key="1">
    <source>
        <dbReference type="ARBA" id="ARBA00004752"/>
    </source>
</evidence>
<reference evidence="11 12" key="1">
    <citation type="submission" date="2020-08" db="EMBL/GenBank/DDBJ databases">
        <title>Genomic Encyclopedia of Type Strains, Phase IV (KMG-IV): sequencing the most valuable type-strain genomes for metagenomic binning, comparative biology and taxonomic classification.</title>
        <authorList>
            <person name="Goeker M."/>
        </authorList>
    </citation>
    <scope>NUCLEOTIDE SEQUENCE [LARGE SCALE GENOMIC DNA]</scope>
    <source>
        <strain evidence="11 12">DSM 24661</strain>
    </source>
</reference>
<keyword evidence="7 9" id="KW-0573">Peptidoglycan synthesis</keyword>
<comment type="similarity">
    <text evidence="2">Belongs to the YkuD family.</text>
</comment>
<evidence type="ECO:0000256" key="9">
    <source>
        <dbReference type="PROSITE-ProRule" id="PRU01373"/>
    </source>
</evidence>
<evidence type="ECO:0000256" key="5">
    <source>
        <dbReference type="ARBA" id="ARBA00022801"/>
    </source>
</evidence>
<feature type="active site" description="Proton donor/acceptor" evidence="9">
    <location>
        <position position="83"/>
    </location>
</feature>
<dbReference type="Gene3D" id="2.40.440.10">
    <property type="entry name" value="L,D-transpeptidase catalytic domain-like"/>
    <property type="match status" value="1"/>
</dbReference>
<evidence type="ECO:0000256" key="8">
    <source>
        <dbReference type="ARBA" id="ARBA00023316"/>
    </source>
</evidence>
<dbReference type="PANTHER" id="PTHR30582">
    <property type="entry name" value="L,D-TRANSPEPTIDASE"/>
    <property type="match status" value="1"/>
</dbReference>